<keyword evidence="6" id="KW-0533">Nickel</keyword>
<dbReference type="GO" id="GO:0010045">
    <property type="term" value="P:response to nickel cation"/>
    <property type="evidence" value="ECO:0007669"/>
    <property type="project" value="TreeGrafter"/>
</dbReference>
<evidence type="ECO:0000256" key="5">
    <source>
        <dbReference type="ARBA" id="ARBA00022475"/>
    </source>
</evidence>
<feature type="transmembrane region" description="Helical" evidence="13">
    <location>
        <begin position="65"/>
        <end position="87"/>
    </location>
</feature>
<feature type="transmembrane region" description="Helical" evidence="13">
    <location>
        <begin position="240"/>
        <end position="267"/>
    </location>
</feature>
<evidence type="ECO:0000256" key="1">
    <source>
        <dbReference type="ARBA" id="ARBA00002510"/>
    </source>
</evidence>
<dbReference type="GO" id="GO:0015099">
    <property type="term" value="F:nickel cation transmembrane transporter activity"/>
    <property type="evidence" value="ECO:0007669"/>
    <property type="project" value="UniProtKB-UniRule"/>
</dbReference>
<protein>
    <recommendedName>
        <fullName evidence="13">Nickel/cobalt efflux system</fullName>
    </recommendedName>
</protein>
<keyword evidence="9" id="KW-0406">Ion transport</keyword>
<evidence type="ECO:0000256" key="6">
    <source>
        <dbReference type="ARBA" id="ARBA00022596"/>
    </source>
</evidence>
<organism evidence="14 15">
    <name type="scientific">Oleiphilus messinensis</name>
    <dbReference type="NCBI Taxonomy" id="141451"/>
    <lineage>
        <taxon>Bacteria</taxon>
        <taxon>Pseudomonadati</taxon>
        <taxon>Pseudomonadota</taxon>
        <taxon>Gammaproteobacteria</taxon>
        <taxon>Oceanospirillales</taxon>
        <taxon>Oleiphilaceae</taxon>
        <taxon>Oleiphilus</taxon>
    </lineage>
</organism>
<keyword evidence="15" id="KW-1185">Reference proteome</keyword>
<evidence type="ECO:0000256" key="12">
    <source>
        <dbReference type="ARBA" id="ARBA00023285"/>
    </source>
</evidence>
<dbReference type="EMBL" id="CP021425">
    <property type="protein sequence ID" value="ARU58089.1"/>
    <property type="molecule type" value="Genomic_DNA"/>
</dbReference>
<keyword evidence="4 13" id="KW-0813">Transport</keyword>
<proteinExistence type="inferred from homology"/>
<dbReference type="GO" id="GO:0046583">
    <property type="term" value="F:monoatomic cation efflux transmembrane transporter activity"/>
    <property type="evidence" value="ECO:0007669"/>
    <property type="project" value="TreeGrafter"/>
</dbReference>
<evidence type="ECO:0000256" key="9">
    <source>
        <dbReference type="ARBA" id="ARBA00023065"/>
    </source>
</evidence>
<name>A0A1Y0ID73_9GAMM</name>
<comment type="similarity">
    <text evidence="13">Belongs to the NiCoT transporter (TC 2.A.52) family.</text>
</comment>
<dbReference type="GO" id="GO:0006824">
    <property type="term" value="P:cobalt ion transport"/>
    <property type="evidence" value="ECO:0007669"/>
    <property type="project" value="UniProtKB-KW"/>
</dbReference>
<keyword evidence="10" id="KW-0921">Nickel transport</keyword>
<dbReference type="RefSeq" id="WP_087462907.1">
    <property type="nucleotide sequence ID" value="NZ_CP021425.1"/>
</dbReference>
<dbReference type="InterPro" id="IPR011541">
    <property type="entry name" value="Ni/Co_transpt_high_affinity"/>
</dbReference>
<evidence type="ECO:0000313" key="14">
    <source>
        <dbReference type="EMBL" id="ARU58089.1"/>
    </source>
</evidence>
<evidence type="ECO:0000256" key="7">
    <source>
        <dbReference type="ARBA" id="ARBA00022692"/>
    </source>
</evidence>
<keyword evidence="5" id="KW-1003">Cell membrane</keyword>
<dbReference type="AlphaFoldDB" id="A0A1Y0ID73"/>
<feature type="transmembrane region" description="Helical" evidence="13">
    <location>
        <begin position="19"/>
        <end position="36"/>
    </location>
</feature>
<evidence type="ECO:0000256" key="8">
    <source>
        <dbReference type="ARBA" id="ARBA00022989"/>
    </source>
</evidence>
<evidence type="ECO:0000313" key="15">
    <source>
        <dbReference type="Proteomes" id="UP000196027"/>
    </source>
</evidence>
<dbReference type="Pfam" id="PF03824">
    <property type="entry name" value="NicO"/>
    <property type="match status" value="2"/>
</dbReference>
<keyword evidence="7 13" id="KW-0812">Transmembrane</keyword>
<dbReference type="OrthoDB" id="9812956at2"/>
<evidence type="ECO:0000256" key="10">
    <source>
        <dbReference type="ARBA" id="ARBA00023112"/>
    </source>
</evidence>
<feature type="transmembrane region" description="Helical" evidence="13">
    <location>
        <begin position="108"/>
        <end position="131"/>
    </location>
</feature>
<dbReference type="PANTHER" id="PTHR40659">
    <property type="entry name" value="NICKEL/COBALT EFFLUX SYSTEM RCNA"/>
    <property type="match status" value="1"/>
</dbReference>
<dbReference type="GO" id="GO:0032025">
    <property type="term" value="P:response to cobalt ion"/>
    <property type="evidence" value="ECO:0007669"/>
    <property type="project" value="TreeGrafter"/>
</dbReference>
<keyword evidence="12" id="KW-0170">Cobalt</keyword>
<evidence type="ECO:0000256" key="13">
    <source>
        <dbReference type="RuleBase" id="RU362101"/>
    </source>
</evidence>
<comment type="function">
    <text evidence="1">Efflux system for nickel and cobalt.</text>
</comment>
<feature type="transmembrane region" description="Helical" evidence="13">
    <location>
        <begin position="151"/>
        <end position="168"/>
    </location>
</feature>
<dbReference type="PANTHER" id="PTHR40659:SF1">
    <property type="entry name" value="NICKEL_COBALT EFFLUX SYSTEM RCNA"/>
    <property type="match status" value="1"/>
</dbReference>
<dbReference type="KEGG" id="ome:OLMES_4071"/>
<gene>
    <name evidence="14" type="ORF">OLMES_4071</name>
</gene>
<dbReference type="InterPro" id="IPR051224">
    <property type="entry name" value="NiCoT_RcnA"/>
</dbReference>
<evidence type="ECO:0000256" key="3">
    <source>
        <dbReference type="ARBA" id="ARBA00022426"/>
    </source>
</evidence>
<dbReference type="Proteomes" id="UP000196027">
    <property type="component" value="Chromosome"/>
</dbReference>
<sequence length="323" mass="35082">MNPLLSSVPYSYFARLKKFVIPLFILGLAGLIYSEWSPFVDATVEWQKTLHTMLASHIQAVSEDVYQYGGALILLSFGYGIFHAIGPGHGKAVIVTYLGTHKETVRKAMLIAFSAAVLQSLIAIFLVSALARMLKFKFSDVHQYGNDMASVSYVLVIGLGVLLIISSIRRGLKIRRDRTPAVHHSHDSHSHDEACGCSHTHVPERDDSIWHTLTVILSMGIRPCSGAIVVLIYAHLVGVYVYGVIATLLMGIGTGLMVSLVALGSLYARSWLEGFVSQLDKTGGTARLPISLYLRCLGGAILIILGWSLFSAASTLSSGHPLF</sequence>
<accession>A0A1Y0ID73</accession>
<evidence type="ECO:0000256" key="11">
    <source>
        <dbReference type="ARBA" id="ARBA00023136"/>
    </source>
</evidence>
<dbReference type="GO" id="GO:0005886">
    <property type="term" value="C:plasma membrane"/>
    <property type="evidence" value="ECO:0007669"/>
    <property type="project" value="UniProtKB-SubCell"/>
</dbReference>
<keyword evidence="11 13" id="KW-0472">Membrane</keyword>
<evidence type="ECO:0000256" key="4">
    <source>
        <dbReference type="ARBA" id="ARBA00022448"/>
    </source>
</evidence>
<feature type="transmembrane region" description="Helical" evidence="13">
    <location>
        <begin position="288"/>
        <end position="310"/>
    </location>
</feature>
<evidence type="ECO:0000256" key="2">
    <source>
        <dbReference type="ARBA" id="ARBA00004651"/>
    </source>
</evidence>
<reference evidence="14 15" key="1">
    <citation type="submission" date="2017-05" db="EMBL/GenBank/DDBJ databases">
        <title>Genomic insights into alkan degradation activity of Oleiphilus messinensis.</title>
        <authorList>
            <person name="Kozyavkin S.A."/>
            <person name="Slesarev A.I."/>
            <person name="Golyshin P.N."/>
            <person name="Korzhenkov A."/>
            <person name="Golyshina O.N."/>
            <person name="Toshchakov S.V."/>
        </authorList>
    </citation>
    <scope>NUCLEOTIDE SEQUENCE [LARGE SCALE GENOMIC DNA]</scope>
    <source>
        <strain evidence="14 15">ME102</strain>
    </source>
</reference>
<comment type="subcellular location">
    <subcellularLocation>
        <location evidence="2 13">Cell membrane</location>
        <topology evidence="2 13">Multi-pass membrane protein</topology>
    </subcellularLocation>
</comment>
<keyword evidence="8 13" id="KW-1133">Transmembrane helix</keyword>
<keyword evidence="3" id="KW-0171">Cobalt transport</keyword>